<dbReference type="Pfam" id="PF00892">
    <property type="entry name" value="EamA"/>
    <property type="match status" value="2"/>
</dbReference>
<evidence type="ECO:0000259" key="2">
    <source>
        <dbReference type="Pfam" id="PF00892"/>
    </source>
</evidence>
<keyword evidence="1" id="KW-0472">Membrane</keyword>
<dbReference type="Proteomes" id="UP000026941">
    <property type="component" value="Unassembled WGS sequence"/>
</dbReference>
<feature type="transmembrane region" description="Helical" evidence="1">
    <location>
        <begin position="77"/>
        <end position="99"/>
    </location>
</feature>
<dbReference type="EMBL" id="BAYX01000005">
    <property type="protein sequence ID" value="GAJ93333.1"/>
    <property type="molecule type" value="Genomic_DNA"/>
</dbReference>
<keyword evidence="1" id="KW-0812">Transmembrane</keyword>
<feature type="transmembrane region" description="Helical" evidence="1">
    <location>
        <begin position="43"/>
        <end position="65"/>
    </location>
</feature>
<proteinExistence type="predicted"/>
<protein>
    <recommendedName>
        <fullName evidence="2">EamA domain-containing protein</fullName>
    </recommendedName>
</protein>
<name>A0AA87Q100_RHIRH</name>
<dbReference type="GO" id="GO:0016020">
    <property type="term" value="C:membrane"/>
    <property type="evidence" value="ECO:0007669"/>
    <property type="project" value="InterPro"/>
</dbReference>
<dbReference type="PANTHER" id="PTHR22911">
    <property type="entry name" value="ACYL-MALONYL CONDENSING ENZYME-RELATED"/>
    <property type="match status" value="1"/>
</dbReference>
<dbReference type="GeneID" id="86852214"/>
<comment type="caution">
    <text evidence="3">The sequence shown here is derived from an EMBL/GenBank/DDBJ whole genome shotgun (WGS) entry which is preliminary data.</text>
</comment>
<dbReference type="InterPro" id="IPR037185">
    <property type="entry name" value="EmrE-like"/>
</dbReference>
<dbReference type="SUPFAM" id="SSF103481">
    <property type="entry name" value="Multidrug resistance efflux transporter EmrE"/>
    <property type="match status" value="2"/>
</dbReference>
<feature type="transmembrane region" description="Helical" evidence="1">
    <location>
        <begin position="136"/>
        <end position="154"/>
    </location>
</feature>
<feature type="transmembrane region" description="Helical" evidence="1">
    <location>
        <begin position="160"/>
        <end position="178"/>
    </location>
</feature>
<feature type="transmembrane region" description="Helical" evidence="1">
    <location>
        <begin position="271"/>
        <end position="290"/>
    </location>
</feature>
<evidence type="ECO:0000313" key="4">
    <source>
        <dbReference type="Proteomes" id="UP000026941"/>
    </source>
</evidence>
<feature type="transmembrane region" description="Helical" evidence="1">
    <location>
        <begin position="243"/>
        <end position="265"/>
    </location>
</feature>
<keyword evidence="1" id="KW-1133">Transmembrane helix</keyword>
<feature type="transmembrane region" description="Helical" evidence="1">
    <location>
        <begin position="18"/>
        <end position="37"/>
    </location>
</feature>
<organism evidence="3 4">
    <name type="scientific">Rhizobium rhizogenes NBRC 13257</name>
    <dbReference type="NCBI Taxonomy" id="1220581"/>
    <lineage>
        <taxon>Bacteria</taxon>
        <taxon>Pseudomonadati</taxon>
        <taxon>Pseudomonadota</taxon>
        <taxon>Alphaproteobacteria</taxon>
        <taxon>Hyphomicrobiales</taxon>
        <taxon>Rhizobiaceae</taxon>
        <taxon>Rhizobium/Agrobacterium group</taxon>
        <taxon>Rhizobium</taxon>
    </lineage>
</organism>
<feature type="transmembrane region" description="Helical" evidence="1">
    <location>
        <begin position="185"/>
        <end position="207"/>
    </location>
</feature>
<feature type="domain" description="EamA" evidence="2">
    <location>
        <begin position="17"/>
        <end position="150"/>
    </location>
</feature>
<evidence type="ECO:0000313" key="3">
    <source>
        <dbReference type="EMBL" id="GAJ93333.1"/>
    </source>
</evidence>
<feature type="transmembrane region" description="Helical" evidence="1">
    <location>
        <begin position="213"/>
        <end position="236"/>
    </location>
</feature>
<feature type="transmembrane region" description="Helical" evidence="1">
    <location>
        <begin position="105"/>
        <end position="124"/>
    </location>
</feature>
<feature type="domain" description="EamA" evidence="2">
    <location>
        <begin position="161"/>
        <end position="285"/>
    </location>
</feature>
<sequence length="302" mass="32514">MTIQIPARTFSSSEYEKGIVLVAVATLAWSCSGIYARLLTTDIWTAIAWRSLFGGIFLLIPSFFLEGGFSRRQWSSIFHPAGLAMIACQTISQACFIGALYMTTVANVTMIYATAPFIAAFLSWTMLKERVAKRTLIAGGVCLVGVAVIVASSIGGGTGVGDLLALGMTVTFALIIVIPRIDRSVPILPSSVVSGFLTFVLFLPFASTASLDAYNWLLLAAFGATNFALAFVLFLFGSRRMPAADAALVGSMEIVLTPFWVWLFFSERPPMATFMGGAIILATIVWHTAVDLRHARGVRAQD</sequence>
<dbReference type="PANTHER" id="PTHR22911:SF135">
    <property type="entry name" value="BLR4310 PROTEIN"/>
    <property type="match status" value="1"/>
</dbReference>
<accession>A0AA87Q100</accession>
<dbReference type="RefSeq" id="WP_015917662.1">
    <property type="nucleotide sequence ID" value="NZ_BAYX01000005.1"/>
</dbReference>
<reference evidence="3 4" key="1">
    <citation type="submission" date="2014-05" db="EMBL/GenBank/DDBJ databases">
        <title>Whole genome shotgun sequence of Rhizobium rhizogenes NBRC 13257.</title>
        <authorList>
            <person name="Katano-Makiyama Y."/>
            <person name="Hosoyama A."/>
            <person name="Hashimoto M."/>
            <person name="Hosoyama Y."/>
            <person name="Noguchi M."/>
            <person name="Tsuchikane K."/>
            <person name="Kimura A."/>
            <person name="Ohji S."/>
            <person name="Ichikawa N."/>
            <person name="Yamazoe A."/>
            <person name="Fujita N."/>
        </authorList>
    </citation>
    <scope>NUCLEOTIDE SEQUENCE [LARGE SCALE GENOMIC DNA]</scope>
    <source>
        <strain evidence="3 4">NBRC 13257</strain>
    </source>
</reference>
<dbReference type="InterPro" id="IPR000620">
    <property type="entry name" value="EamA_dom"/>
</dbReference>
<gene>
    <name evidence="3" type="ORF">RRH01S_05_04080</name>
</gene>
<evidence type="ECO:0000256" key="1">
    <source>
        <dbReference type="SAM" id="Phobius"/>
    </source>
</evidence>
<dbReference type="AlphaFoldDB" id="A0AA87Q100"/>